<comment type="caution">
    <text evidence="4">The sequence shown here is derived from an EMBL/GenBank/DDBJ whole genome shotgun (WGS) entry which is preliminary data.</text>
</comment>
<dbReference type="PANTHER" id="PTHR21013">
    <property type="entry name" value="ATP SYNTHASE MITOCHONDRIAL F1 COMPLEX ASSEMBLY FACTOR 2/ATP12 PROTEIN, MITOCHONDRIAL PRECURSOR"/>
    <property type="match status" value="1"/>
</dbReference>
<evidence type="ECO:0000313" key="4">
    <source>
        <dbReference type="EMBL" id="GGA08845.1"/>
    </source>
</evidence>
<dbReference type="InterPro" id="IPR011419">
    <property type="entry name" value="ATP12_ATP_synth-F1-assembly"/>
</dbReference>
<sequence>MKRFYETAEAQAVEGGWQVMLDGRAVKTQGGRAQVVHSQRLGEAMAAEWAAQGNKIDPKGFVLRDLVDHAIDNVAPDPGATVDRLLRYAETDTLCYRADPEDALFKRQQEVWEPLVAALEAREGIRLERVSGVVARPPSDDTIEALRRRLAALPPLELAAVDMMTSLAASLCVALAAIDDDADPDRLWDAAELEESWQADLWGKDEEAEERRAERRANFRQAFDFARLARR</sequence>
<dbReference type="Gene3D" id="3.30.2180.10">
    <property type="entry name" value="ATP12-like"/>
    <property type="match status" value="1"/>
</dbReference>
<dbReference type="PANTHER" id="PTHR21013:SF10">
    <property type="entry name" value="ATP SYNTHASE MITOCHONDRIAL F1 COMPLEX ASSEMBLY FACTOR 2"/>
    <property type="match status" value="1"/>
</dbReference>
<dbReference type="EMBL" id="BMID01000001">
    <property type="protein sequence ID" value="GGA08845.1"/>
    <property type="molecule type" value="Genomic_DNA"/>
</dbReference>
<name>A0ABQ1FFW6_9SPHN</name>
<dbReference type="Gene3D" id="1.10.3580.10">
    <property type="entry name" value="ATP12 ATPase"/>
    <property type="match status" value="1"/>
</dbReference>
<dbReference type="SUPFAM" id="SSF160909">
    <property type="entry name" value="ATP12-like"/>
    <property type="match status" value="1"/>
</dbReference>
<protein>
    <submittedName>
        <fullName evidence="4">ATPase</fullName>
    </submittedName>
</protein>
<evidence type="ECO:0000256" key="1">
    <source>
        <dbReference type="ARBA" id="ARBA00008231"/>
    </source>
</evidence>
<dbReference type="InterPro" id="IPR023335">
    <property type="entry name" value="ATP12_ortho_dom_sf"/>
</dbReference>
<dbReference type="RefSeq" id="WP_188642460.1">
    <property type="nucleotide sequence ID" value="NZ_BMID01000001.1"/>
</dbReference>
<keyword evidence="5" id="KW-1185">Reference proteome</keyword>
<dbReference type="Pfam" id="PF07542">
    <property type="entry name" value="ATP12"/>
    <property type="match status" value="1"/>
</dbReference>
<dbReference type="Proteomes" id="UP000603317">
    <property type="component" value="Unassembled WGS sequence"/>
</dbReference>
<keyword evidence="2" id="KW-0809">Transit peptide</keyword>
<proteinExistence type="inferred from homology"/>
<evidence type="ECO:0000256" key="2">
    <source>
        <dbReference type="ARBA" id="ARBA00022946"/>
    </source>
</evidence>
<evidence type="ECO:0000256" key="3">
    <source>
        <dbReference type="ARBA" id="ARBA00023186"/>
    </source>
</evidence>
<keyword evidence="3" id="KW-0143">Chaperone</keyword>
<reference evidence="5" key="1">
    <citation type="journal article" date="2019" name="Int. J. Syst. Evol. Microbiol.">
        <title>The Global Catalogue of Microorganisms (GCM) 10K type strain sequencing project: providing services to taxonomists for standard genome sequencing and annotation.</title>
        <authorList>
            <consortium name="The Broad Institute Genomics Platform"/>
            <consortium name="The Broad Institute Genome Sequencing Center for Infectious Disease"/>
            <person name="Wu L."/>
            <person name="Ma J."/>
        </authorList>
    </citation>
    <scope>NUCLEOTIDE SEQUENCE [LARGE SCALE GENOMIC DNA]</scope>
    <source>
        <strain evidence="5">CGMCC 1.15297</strain>
    </source>
</reference>
<evidence type="ECO:0000313" key="5">
    <source>
        <dbReference type="Proteomes" id="UP000603317"/>
    </source>
</evidence>
<organism evidence="4 5">
    <name type="scientific">Blastomonas marina</name>
    <dbReference type="NCBI Taxonomy" id="1867408"/>
    <lineage>
        <taxon>Bacteria</taxon>
        <taxon>Pseudomonadati</taxon>
        <taxon>Pseudomonadota</taxon>
        <taxon>Alphaproteobacteria</taxon>
        <taxon>Sphingomonadales</taxon>
        <taxon>Sphingomonadaceae</taxon>
        <taxon>Blastomonas</taxon>
    </lineage>
</organism>
<comment type="similarity">
    <text evidence="1">Belongs to the ATP12 family.</text>
</comment>
<gene>
    <name evidence="4" type="ORF">GCM10010923_18890</name>
</gene>
<dbReference type="InterPro" id="IPR042272">
    <property type="entry name" value="ATP12_ATP_synth-F1-assembly_N"/>
</dbReference>
<accession>A0ABQ1FFW6</accession>